<dbReference type="Pfam" id="PF03170">
    <property type="entry name" value="BcsB"/>
    <property type="match status" value="1"/>
</dbReference>
<evidence type="ECO:0000256" key="16">
    <source>
        <dbReference type="RuleBase" id="RU365021"/>
    </source>
</evidence>
<keyword evidence="16" id="KW-0732">Signal</keyword>
<keyword evidence="12 16" id="KW-1133">Transmembrane helix</keyword>
<evidence type="ECO:0000256" key="14">
    <source>
        <dbReference type="ARBA" id="ARBA00033444"/>
    </source>
</evidence>
<evidence type="ECO:0000256" key="15">
    <source>
        <dbReference type="PROSITE-ProRule" id="PRU00339"/>
    </source>
</evidence>
<dbReference type="AlphaFoldDB" id="A0A140NKI2"/>
<comment type="function">
    <text evidence="1 16">Binds the cellulose synthase activator, bis-(3'-5') cyclic diguanylic acid (c-di-GMP).</text>
</comment>
<evidence type="ECO:0000256" key="12">
    <source>
        <dbReference type="ARBA" id="ARBA00022989"/>
    </source>
</evidence>
<evidence type="ECO:0000256" key="3">
    <source>
        <dbReference type="ARBA" id="ARBA00005186"/>
    </source>
</evidence>
<dbReference type="InterPro" id="IPR011990">
    <property type="entry name" value="TPR-like_helical_dom_sf"/>
</dbReference>
<organism evidence="17 18">
    <name type="scientific">Providencia stuartii (strain MRSN 2154)</name>
    <dbReference type="NCBI Taxonomy" id="1157951"/>
    <lineage>
        <taxon>Bacteria</taxon>
        <taxon>Pseudomonadati</taxon>
        <taxon>Pseudomonadota</taxon>
        <taxon>Gammaproteobacteria</taxon>
        <taxon>Enterobacterales</taxon>
        <taxon>Morganellaceae</taxon>
        <taxon>Providencia</taxon>
    </lineage>
</organism>
<keyword evidence="15" id="KW-0802">TPR repeat</keyword>
<gene>
    <name evidence="17" type="ordered locus">S70_06485</name>
</gene>
<evidence type="ECO:0000256" key="1">
    <source>
        <dbReference type="ARBA" id="ARBA00002057"/>
    </source>
</evidence>
<feature type="transmembrane region" description="Helical" evidence="16">
    <location>
        <begin position="772"/>
        <end position="789"/>
    </location>
</feature>
<evidence type="ECO:0000256" key="5">
    <source>
        <dbReference type="ARBA" id="ARBA00011437"/>
    </source>
</evidence>
<feature type="transmembrane region" description="Helical" evidence="16">
    <location>
        <begin position="723"/>
        <end position="751"/>
    </location>
</feature>
<evidence type="ECO:0000313" key="18">
    <source>
        <dbReference type="Proteomes" id="UP000005012"/>
    </source>
</evidence>
<dbReference type="PATRIC" id="fig|1157951.4.peg.1286"/>
<dbReference type="InterPro" id="IPR019734">
    <property type="entry name" value="TPR_rpt"/>
</dbReference>
<dbReference type="SMART" id="SM00028">
    <property type="entry name" value="TPR"/>
    <property type="match status" value="6"/>
</dbReference>
<evidence type="ECO:0000256" key="2">
    <source>
        <dbReference type="ARBA" id="ARBA00004377"/>
    </source>
</evidence>
<dbReference type="OrthoDB" id="9806702at2"/>
<comment type="pathway">
    <text evidence="3 16">Glycan metabolism; bacterial cellulose biosynthesis.</text>
</comment>
<dbReference type="RefSeq" id="WP_014656740.1">
    <property type="nucleotide sequence ID" value="NC_017731.1"/>
</dbReference>
<evidence type="ECO:0000256" key="9">
    <source>
        <dbReference type="ARBA" id="ARBA00022636"/>
    </source>
</evidence>
<dbReference type="Proteomes" id="UP000005012">
    <property type="component" value="Chromosome"/>
</dbReference>
<feature type="repeat" description="TPR" evidence="15">
    <location>
        <begin position="1030"/>
        <end position="1063"/>
    </location>
</feature>
<sequence length="1198" mass="136655">MFNRLKLIFIAYALLISHTAAFAVERVDTQKKVSAPLDFILNNGLIKNSDVIDTTAEEITLKKIGLINGLTLSSDKLQSGISFTLPYDFIVINAEIRLIISIKETENIEKDNLQITLNDQSLGSIPLSQLHENKSTFTLKVPNAILSSKNNLNFQIISNDDIINNEWTCQRPDLKDLNLEISPLTSMALKGVLMNTRKSLMDFPRPFLDPLKMNSNELAFIYAASPTPDTLMASAIVASIFGIKSGEKGNHFNVYLDELPEKHAVLFTMADETISGISFNQAKGPNIRIIDNPVNEKYKILVISGRHAHELRQAAYQLFTPDLPDSSDMAIANYHVQKRQAYDAPNWLSAKKIITFSQIIKSRDALQSRLFWNEEKNIIFRLPPDVFMLSGNKIPVKIDYTFDGKNWIDMKHSMLTIALNYQFLKNISAQKHSIISPITEFFTNNHDNSTTLYLDSASLFGENRLSFYFNITPHQETPCNIRNNGEIVNQILSSSTFDLSNISNFGELPNTAWFLNGLFPFTKYADLSDTVILLTKNPAKEEIALMLHLMEKAGRITGFPVSQVTILTDTTKPQNNLKLTSSNIIAISKLKEIAAFKPLIKDTSYHYSYGQLQVIPPSLLQKLKLLLLGEWKNQFEEANNILINSQKWRGLLSFPSPWSSNKVVTILTATNSEQLKKLHDDIDKPGRQQLESGDILLFNDFDDVKVLRVNASFLSGELPLHTLVLWFFSQHLFLLMAMLFTTLFLMSLYLFKRLKNHESKRLSRMKNKMKNSLLIKVFITLLCGTYPLSTLARSLENETAIKVLLEKANYWHSKSNYDLAYDALSKVFAIEQYNIEALYLMSYYKIQQGKKQEAALWVNKLKKYAPDDQRLSQLAQFSPRENRSDEILKKAREFATQGQIEQAIQAYDKLFTHNPPSGDLAIEYYETLAGSKKHLEKAIAELRKIAQQTPSDEKVQRILATVLTYQEKTRREGIQKLIQIENKDKAVVNSLKQALLWLQPDEKDLPAYQHVMNLSPNDSLVMEHYNNRIGNSDIRAGFTLLNRGSLEQAKQKFTQALTNDPKNIDATAGLGYVALRQKNYQEAEKLLSEAANNTTDHKRAQWLKDIKNINYYSQLDRVKQLARNQQFDHAISLLKSTSVSDPQQQLALNLLLAQTYRDKKDYASAESLYRTLHQNYPNNKTVKEQLVWLFNEQKNIKN</sequence>
<evidence type="ECO:0000256" key="7">
    <source>
        <dbReference type="ARBA" id="ARBA00022475"/>
    </source>
</evidence>
<protein>
    <recommendedName>
        <fullName evidence="6 16">Cyclic di-GMP-binding protein</fullName>
    </recommendedName>
    <alternativeName>
        <fullName evidence="14 16">Cellulose synthase regulatory subunit</fullName>
    </alternativeName>
</protein>
<name>A0A140NKI2_PROSM</name>
<evidence type="ECO:0000256" key="8">
    <source>
        <dbReference type="ARBA" id="ARBA00022519"/>
    </source>
</evidence>
<comment type="similarity">
    <text evidence="4 16">Belongs to the AcsB/BcsB family.</text>
</comment>
<keyword evidence="8 16" id="KW-0997">Cell inner membrane</keyword>
<comment type="caution">
    <text evidence="16">Lacks conserved residue(s) required for the propagation of feature annotation.</text>
</comment>
<keyword evidence="9 16" id="KW-0973">c-di-GMP</keyword>
<dbReference type="EMBL" id="CP003488">
    <property type="protein sequence ID" value="AFH93168.1"/>
    <property type="molecule type" value="Genomic_DNA"/>
</dbReference>
<dbReference type="PANTHER" id="PTHR39083:SF1">
    <property type="entry name" value="CYCLIC DI-GMP-BINDING PROTEIN"/>
    <property type="match status" value="1"/>
</dbReference>
<accession>A0A140NKI2</accession>
<evidence type="ECO:0000256" key="10">
    <source>
        <dbReference type="ARBA" id="ARBA00022692"/>
    </source>
</evidence>
<evidence type="ECO:0000256" key="4">
    <source>
        <dbReference type="ARBA" id="ARBA00010714"/>
    </source>
</evidence>
<keyword evidence="13 16" id="KW-0472">Membrane</keyword>
<dbReference type="GO" id="GO:0006011">
    <property type="term" value="P:UDP-alpha-D-glucose metabolic process"/>
    <property type="evidence" value="ECO:0007669"/>
    <property type="project" value="InterPro"/>
</dbReference>
<dbReference type="SUPFAM" id="SSF48452">
    <property type="entry name" value="TPR-like"/>
    <property type="match status" value="1"/>
</dbReference>
<evidence type="ECO:0000256" key="11">
    <source>
        <dbReference type="ARBA" id="ARBA00022916"/>
    </source>
</evidence>
<evidence type="ECO:0000256" key="6">
    <source>
        <dbReference type="ARBA" id="ARBA00021844"/>
    </source>
</evidence>
<reference evidence="17 18" key="1">
    <citation type="journal article" date="2012" name="J. Bacteriol.">
        <title>Complete Genome Sequence of Providencia stuartii Clinical Isolate MRSN 2154.</title>
        <authorList>
            <person name="Clifford R.J."/>
            <person name="Hang J."/>
            <person name="Riley M.C."/>
            <person name="Onmus-Leone F."/>
            <person name="Kuschner R.A."/>
            <person name="Lesho E.P."/>
            <person name="Waterman P.E."/>
        </authorList>
    </citation>
    <scope>NUCLEOTIDE SEQUENCE [LARGE SCALE GENOMIC DNA]</scope>
    <source>
        <strain evidence="17 18">MRSN 2154</strain>
    </source>
</reference>
<comment type="subunit">
    <text evidence="5 16">Tightly associated with the cellulose synthase catalytic subunit.</text>
</comment>
<dbReference type="GO" id="GO:0030244">
    <property type="term" value="P:cellulose biosynthetic process"/>
    <property type="evidence" value="ECO:0007669"/>
    <property type="project" value="UniProtKB-KW"/>
</dbReference>
<dbReference type="Gene3D" id="2.60.120.260">
    <property type="entry name" value="Galactose-binding domain-like"/>
    <property type="match status" value="2"/>
</dbReference>
<proteinExistence type="inferred from homology"/>
<dbReference type="HOGENOM" id="CLU_271041_0_0_6"/>
<dbReference type="Gene3D" id="1.25.40.10">
    <property type="entry name" value="Tetratricopeptide repeat domain"/>
    <property type="match status" value="3"/>
</dbReference>
<feature type="chain" id="PRO_5015212673" description="Cyclic di-GMP-binding protein" evidence="16">
    <location>
        <begin position="24"/>
        <end position="1198"/>
    </location>
</feature>
<keyword evidence="10 16" id="KW-0812">Transmembrane</keyword>
<dbReference type="UniPathway" id="UPA00694"/>
<dbReference type="PRINTS" id="PR01440">
    <property type="entry name" value="CELLSNTHASEB"/>
</dbReference>
<dbReference type="PROSITE" id="PS50005">
    <property type="entry name" value="TPR"/>
    <property type="match status" value="1"/>
</dbReference>
<reference evidence="18" key="2">
    <citation type="submission" date="2012-04" db="EMBL/GenBank/DDBJ databases">
        <title>Complete genome sequence of Providencia stuartii clinical isolate MRSN 2154.</title>
        <authorList>
            <person name="Clifford R.J."/>
            <person name="Hang J."/>
            <person name="Riley M.C."/>
            <person name="Onmus-Leone F."/>
            <person name="Kuschner R.A."/>
            <person name="Lesho E.P."/>
            <person name="Waterman P.E."/>
        </authorList>
    </citation>
    <scope>NUCLEOTIDE SEQUENCE [LARGE SCALE GENOMIC DNA]</scope>
    <source>
        <strain evidence="18">MRSN 2154</strain>
    </source>
</reference>
<comment type="subcellular location">
    <subcellularLocation>
        <location evidence="2">Cell inner membrane</location>
        <topology evidence="2">Single-pass membrane protein</topology>
    </subcellularLocation>
</comment>
<feature type="signal peptide" evidence="16">
    <location>
        <begin position="1"/>
        <end position="23"/>
    </location>
</feature>
<keyword evidence="11 16" id="KW-0135">Cellulose biosynthesis</keyword>
<dbReference type="InterPro" id="IPR003920">
    <property type="entry name" value="Cell_synth_B"/>
</dbReference>
<dbReference type="Pfam" id="PF14559">
    <property type="entry name" value="TPR_19"/>
    <property type="match status" value="1"/>
</dbReference>
<evidence type="ECO:0000313" key="17">
    <source>
        <dbReference type="EMBL" id="AFH93168.1"/>
    </source>
</evidence>
<dbReference type="PANTHER" id="PTHR39083">
    <property type="entry name" value="CYCLIC DI-GMP-BINDING PROTEIN"/>
    <property type="match status" value="1"/>
</dbReference>
<dbReference type="GO" id="GO:0005886">
    <property type="term" value="C:plasma membrane"/>
    <property type="evidence" value="ECO:0007669"/>
    <property type="project" value="UniProtKB-SubCell"/>
</dbReference>
<evidence type="ECO:0000256" key="13">
    <source>
        <dbReference type="ARBA" id="ARBA00023136"/>
    </source>
</evidence>
<dbReference type="KEGG" id="psi:S70_06485"/>
<dbReference type="InterPro" id="IPR018513">
    <property type="entry name" value="Cell_synthase_bac"/>
</dbReference>
<keyword evidence="7 16" id="KW-1003">Cell membrane</keyword>